<keyword evidence="10" id="KW-0571">Peptide transport</keyword>
<dbReference type="CDD" id="cd17347">
    <property type="entry name" value="MFS_SLC15A1_2_like"/>
    <property type="match status" value="1"/>
</dbReference>
<feature type="transmembrane region" description="Helical" evidence="16">
    <location>
        <begin position="616"/>
        <end position="638"/>
    </location>
</feature>
<feature type="transmembrane region" description="Helical" evidence="16">
    <location>
        <begin position="231"/>
        <end position="249"/>
    </location>
</feature>
<evidence type="ECO:0000256" key="4">
    <source>
        <dbReference type="ARBA" id="ARBA00005982"/>
    </source>
</evidence>
<comment type="subcellular location">
    <subcellularLocation>
        <location evidence="1">Endoplasmic reticulum membrane</location>
        <topology evidence="1">Multi-pass membrane protein</topology>
    </subcellularLocation>
    <subcellularLocation>
        <location evidence="15">Membrane</location>
        <topology evidence="15">Multi-pass membrane protein</topology>
    </subcellularLocation>
</comment>
<dbReference type="Gene3D" id="1.20.1250.20">
    <property type="entry name" value="MFS general substrate transporter like domains"/>
    <property type="match status" value="2"/>
</dbReference>
<organism evidence="17 18">
    <name type="scientific">Blomia tropicalis</name>
    <name type="common">Mite</name>
    <dbReference type="NCBI Taxonomy" id="40697"/>
    <lineage>
        <taxon>Eukaryota</taxon>
        <taxon>Metazoa</taxon>
        <taxon>Ecdysozoa</taxon>
        <taxon>Arthropoda</taxon>
        <taxon>Chelicerata</taxon>
        <taxon>Arachnida</taxon>
        <taxon>Acari</taxon>
        <taxon>Acariformes</taxon>
        <taxon>Sarcoptiformes</taxon>
        <taxon>Astigmata</taxon>
        <taxon>Glycyphagoidea</taxon>
        <taxon>Echimyopodidae</taxon>
        <taxon>Blomia</taxon>
    </lineage>
</organism>
<feature type="transmembrane region" description="Helical" evidence="16">
    <location>
        <begin position="49"/>
        <end position="69"/>
    </location>
</feature>
<sequence>MRAILVLYFTQIIGYSDNQATQFYHIFVMVCYFTPVIGAIIADSILGKFWTILILSIVYASGNVLISFASINGTVWLTFLGLCLIALGTGGIKPCVSAFGGDQFSSDRKKQLQQFFSMFYIAINGGSLISTFLTPMLRQDVKCNEDGTSCYPVAFGVPAILMVVALLLFVLGRFLSTYVLVPPGDDNVLIMVTSCVFRALCKKVTSKEKKNHWLDYASDKYDETTINDVKALMRVLFLYIPLPIFWALYEQQGSRWTLQATRLNGQFSNYILKPDQVHTLNPLLVIAFVPIFEYVIYPLLEKINFTKPLRKMTLGGIIAGIAFIICAILQMQIEQDQPPHLNRGSHHVIMVNGLNNCHVDYMNITVMPNQIGILPNVEDELLENFEQKFNLHSNDSSCSNEGLYFTSELYLGYEKNTTIIFVSEKLISKNQIDVIMYENLLVKPKEGALLFTVFNIQNYNNETFTENGNNLDSHNVISHQDGTTLGYLNLAQLNVGSNGTTIHIENKDKSLNFYTHQGGTYFLFIHGDMQKIMEYSSTEIVAKNRINVLWQAIQYVVMTCGEILFSITGLAFAYSQAPKSMKSVLAACWHLTNAFGNLIIAVIADIKIFPEQSHEFFFFGGLLILDMLVFAIMAYYYVPIEFNDDKPEEENQVYNGIDGKRFDEDDFLSIFLSSIDCIEVKEYENIEQHSHFMYIEKYCTQTKFSPRFKKLILFIIDALRSDFVPTLKNINETARLPFLEQTMQTNGLALQSIASIPTVTLPRIKTLISGTMPSFSDYINNLNAYQIQSDNIIQQFHRVGNRIVFYGDDMWGHLFPHESGVATRSNLTTSFFATDFNEVDTNVTFNMQNELKQIDQWDVMVLHYLGLDHIGHTRGYHSPLIPKKLLEYDGYFQELFNGLQRQSSEPCLIVVAGDHGMTNDGNHGGETYEETHTPLIFISTDDHHQYSYPLNNEPLDASRTFLQIDFAPTISSLFQINIPDQSQGRLISSVMERFSINQSEHLCSLFRNSIQIQHIFKQEKNSKQKKNFDEIIQLNQLFARALEYHYNYIQTESKSMNFFEESVETYQQYLNLIQQKFKESISV</sequence>
<dbReference type="Gene3D" id="3.40.720.10">
    <property type="entry name" value="Alkaline Phosphatase, subunit A"/>
    <property type="match status" value="1"/>
</dbReference>
<dbReference type="PANTHER" id="PTHR23072:SF0">
    <property type="entry name" value="GPI ETHANOLAMINE PHOSPHATE TRANSFERASE 2"/>
    <property type="match status" value="1"/>
</dbReference>
<dbReference type="Pfam" id="PF01663">
    <property type="entry name" value="Phosphodiest"/>
    <property type="match status" value="1"/>
</dbReference>
<evidence type="ECO:0000313" key="18">
    <source>
        <dbReference type="Proteomes" id="UP001142055"/>
    </source>
</evidence>
<evidence type="ECO:0000256" key="15">
    <source>
        <dbReference type="RuleBase" id="RU003755"/>
    </source>
</evidence>
<gene>
    <name evidence="17" type="ORF">RDWZM_000447</name>
</gene>
<dbReference type="GO" id="GO:0051267">
    <property type="term" value="F:CP2 mannose-ethanolamine phosphotransferase activity"/>
    <property type="evidence" value="ECO:0007669"/>
    <property type="project" value="TreeGrafter"/>
</dbReference>
<keyword evidence="8 15" id="KW-0812">Transmembrane</keyword>
<dbReference type="InterPro" id="IPR017850">
    <property type="entry name" value="Alkaline_phosphatase_core_sf"/>
</dbReference>
<dbReference type="GO" id="GO:0005789">
    <property type="term" value="C:endoplasmic reticulum membrane"/>
    <property type="evidence" value="ECO:0007669"/>
    <property type="project" value="UniProtKB-SubCell"/>
</dbReference>
<proteinExistence type="inferred from homology"/>
<evidence type="ECO:0000256" key="11">
    <source>
        <dbReference type="ARBA" id="ARBA00022927"/>
    </source>
</evidence>
<keyword evidence="7" id="KW-0808">Transferase</keyword>
<dbReference type="PROSITE" id="PS01022">
    <property type="entry name" value="PTR2_1"/>
    <property type="match status" value="1"/>
</dbReference>
<feature type="transmembrane region" description="Helical" evidence="16">
    <location>
        <begin position="584"/>
        <end position="604"/>
    </location>
</feature>
<keyword evidence="6" id="KW-0337">GPI-anchor biosynthesis</keyword>
<feature type="transmembrane region" description="Helical" evidence="16">
    <location>
        <begin position="115"/>
        <end position="133"/>
    </location>
</feature>
<evidence type="ECO:0000256" key="9">
    <source>
        <dbReference type="ARBA" id="ARBA00022824"/>
    </source>
</evidence>
<feature type="transmembrane region" description="Helical" evidence="16">
    <location>
        <begin position="312"/>
        <end position="333"/>
    </location>
</feature>
<dbReference type="SUPFAM" id="SSF103473">
    <property type="entry name" value="MFS general substrate transporter"/>
    <property type="match status" value="1"/>
</dbReference>
<keyword evidence="18" id="KW-1185">Reference proteome</keyword>
<dbReference type="InterPro" id="IPR039527">
    <property type="entry name" value="PIGG/GPI7"/>
</dbReference>
<evidence type="ECO:0000256" key="10">
    <source>
        <dbReference type="ARBA" id="ARBA00022856"/>
    </source>
</evidence>
<dbReference type="GO" id="GO:0006857">
    <property type="term" value="P:oligopeptide transport"/>
    <property type="evidence" value="ECO:0007669"/>
    <property type="project" value="InterPro"/>
</dbReference>
<comment type="pathway">
    <text evidence="2">Glycolipid biosynthesis; glycosylphosphatidylinositol-anchor biosynthesis.</text>
</comment>
<feature type="transmembrane region" description="Helical" evidence="16">
    <location>
        <begin position="23"/>
        <end position="42"/>
    </location>
</feature>
<dbReference type="PANTHER" id="PTHR23072">
    <property type="entry name" value="PHOSPHATIDYLINOSITOL GLYCAN-RELATED"/>
    <property type="match status" value="1"/>
</dbReference>
<evidence type="ECO:0000256" key="1">
    <source>
        <dbReference type="ARBA" id="ARBA00004477"/>
    </source>
</evidence>
<feature type="transmembrane region" description="Helical" evidence="16">
    <location>
        <begin position="552"/>
        <end position="572"/>
    </location>
</feature>
<feature type="transmembrane region" description="Helical" evidence="16">
    <location>
        <begin position="280"/>
        <end position="300"/>
    </location>
</feature>
<comment type="similarity">
    <text evidence="4 15">Belongs to the major facilitator superfamily. Proton-dependent oligopeptide transporter (POT/PTR) (TC 2.A.17) family.</text>
</comment>
<keyword evidence="11" id="KW-0653">Protein transport</keyword>
<dbReference type="InterPro" id="IPR037674">
    <property type="entry name" value="PIG-G_N"/>
</dbReference>
<dbReference type="GO" id="GO:0006506">
    <property type="term" value="P:GPI anchor biosynthetic process"/>
    <property type="evidence" value="ECO:0007669"/>
    <property type="project" value="UniProtKB-KW"/>
</dbReference>
<evidence type="ECO:0000256" key="8">
    <source>
        <dbReference type="ARBA" id="ARBA00022692"/>
    </source>
</evidence>
<dbReference type="SUPFAM" id="SSF53649">
    <property type="entry name" value="Alkaline phosphatase-like"/>
    <property type="match status" value="1"/>
</dbReference>
<protein>
    <recommendedName>
        <fullName evidence="14">Oligopeptide transporter 1</fullName>
    </recommendedName>
</protein>
<dbReference type="InterPro" id="IPR000109">
    <property type="entry name" value="POT_fam"/>
</dbReference>
<dbReference type="InterPro" id="IPR002591">
    <property type="entry name" value="Phosphodiest/P_Trfase"/>
</dbReference>
<evidence type="ECO:0000256" key="14">
    <source>
        <dbReference type="ARBA" id="ARBA00078114"/>
    </source>
</evidence>
<accession>A0A9Q0MA33</accession>
<name>A0A9Q0MA33_BLOTA</name>
<evidence type="ECO:0000256" key="12">
    <source>
        <dbReference type="ARBA" id="ARBA00022989"/>
    </source>
</evidence>
<evidence type="ECO:0000256" key="3">
    <source>
        <dbReference type="ARBA" id="ARBA00005315"/>
    </source>
</evidence>
<comment type="caution">
    <text evidence="17">The sequence shown here is derived from an EMBL/GenBank/DDBJ whole genome shotgun (WGS) entry which is preliminary data.</text>
</comment>
<reference evidence="17" key="1">
    <citation type="submission" date="2022-12" db="EMBL/GenBank/DDBJ databases">
        <title>Genome assemblies of Blomia tropicalis.</title>
        <authorList>
            <person name="Cui Y."/>
        </authorList>
    </citation>
    <scope>NUCLEOTIDE SEQUENCE</scope>
    <source>
        <tissue evidence="17">Adult mites</tissue>
    </source>
</reference>
<dbReference type="Proteomes" id="UP001142055">
    <property type="component" value="Chromosome 1"/>
</dbReference>
<dbReference type="AlphaFoldDB" id="A0A9Q0MA33"/>
<dbReference type="EMBL" id="JAPWDV010000001">
    <property type="protein sequence ID" value="KAJ6221902.1"/>
    <property type="molecule type" value="Genomic_DNA"/>
</dbReference>
<keyword evidence="13 16" id="KW-0472">Membrane</keyword>
<keyword evidence="9" id="KW-0256">Endoplasmic reticulum</keyword>
<comment type="similarity">
    <text evidence="3">Belongs to the PIGG/PIGN/PIGO family. PIGG subfamily.</text>
</comment>
<dbReference type="InterPro" id="IPR036259">
    <property type="entry name" value="MFS_trans_sf"/>
</dbReference>
<keyword evidence="12 16" id="KW-1133">Transmembrane helix</keyword>
<evidence type="ECO:0000313" key="17">
    <source>
        <dbReference type="EMBL" id="KAJ6221902.1"/>
    </source>
</evidence>
<evidence type="ECO:0000256" key="16">
    <source>
        <dbReference type="SAM" id="Phobius"/>
    </source>
</evidence>
<evidence type="ECO:0000256" key="2">
    <source>
        <dbReference type="ARBA" id="ARBA00004687"/>
    </source>
</evidence>
<dbReference type="FunFam" id="1.20.1250.20:FF:000049">
    <property type="entry name" value="Solute carrier family 15 member 2"/>
    <property type="match status" value="1"/>
</dbReference>
<evidence type="ECO:0000256" key="7">
    <source>
        <dbReference type="ARBA" id="ARBA00022679"/>
    </source>
</evidence>
<feature type="transmembrane region" description="Helical" evidence="16">
    <location>
        <begin position="75"/>
        <end position="95"/>
    </location>
</feature>
<evidence type="ECO:0000256" key="13">
    <source>
        <dbReference type="ARBA" id="ARBA00023136"/>
    </source>
</evidence>
<evidence type="ECO:0000256" key="6">
    <source>
        <dbReference type="ARBA" id="ARBA00022502"/>
    </source>
</evidence>
<dbReference type="Pfam" id="PF00854">
    <property type="entry name" value="PTR2"/>
    <property type="match status" value="2"/>
</dbReference>
<dbReference type="GO" id="GO:0022857">
    <property type="term" value="F:transmembrane transporter activity"/>
    <property type="evidence" value="ECO:0007669"/>
    <property type="project" value="InterPro"/>
</dbReference>
<dbReference type="InterPro" id="IPR018456">
    <property type="entry name" value="PTR2_symporter_CS"/>
</dbReference>
<evidence type="ECO:0000256" key="5">
    <source>
        <dbReference type="ARBA" id="ARBA00022448"/>
    </source>
</evidence>
<dbReference type="PROSITE" id="PS01023">
    <property type="entry name" value="PTR2_2"/>
    <property type="match status" value="1"/>
</dbReference>
<dbReference type="CDD" id="cd16024">
    <property type="entry name" value="GPI_EPT_2"/>
    <property type="match status" value="1"/>
</dbReference>
<feature type="transmembrane region" description="Helical" evidence="16">
    <location>
        <begin position="153"/>
        <end position="171"/>
    </location>
</feature>
<dbReference type="GO" id="GO:0015031">
    <property type="term" value="P:protein transport"/>
    <property type="evidence" value="ECO:0007669"/>
    <property type="project" value="UniProtKB-KW"/>
</dbReference>
<keyword evidence="5 15" id="KW-0813">Transport</keyword>